<evidence type="ECO:0000256" key="8">
    <source>
        <dbReference type="SAM" id="MobiDB-lite"/>
    </source>
</evidence>
<dbReference type="EC" id="2.3.2.27" evidence="2"/>
<dbReference type="PROSITE" id="PS50089">
    <property type="entry name" value="ZF_RING_2"/>
    <property type="match status" value="1"/>
</dbReference>
<dbReference type="Proteomes" id="UP000825729">
    <property type="component" value="Unassembled WGS sequence"/>
</dbReference>
<organism evidence="11 12">
    <name type="scientific">Aristolochia fimbriata</name>
    <name type="common">White veined hardy Dutchman's pipe vine</name>
    <dbReference type="NCBI Taxonomy" id="158543"/>
    <lineage>
        <taxon>Eukaryota</taxon>
        <taxon>Viridiplantae</taxon>
        <taxon>Streptophyta</taxon>
        <taxon>Embryophyta</taxon>
        <taxon>Tracheophyta</taxon>
        <taxon>Spermatophyta</taxon>
        <taxon>Magnoliopsida</taxon>
        <taxon>Magnoliidae</taxon>
        <taxon>Piperales</taxon>
        <taxon>Aristolochiaceae</taxon>
        <taxon>Aristolochia</taxon>
    </lineage>
</organism>
<keyword evidence="3" id="KW-0479">Metal-binding</keyword>
<evidence type="ECO:0000256" key="3">
    <source>
        <dbReference type="ARBA" id="ARBA00022723"/>
    </source>
</evidence>
<keyword evidence="4 7" id="KW-0863">Zinc-finger</keyword>
<evidence type="ECO:0000256" key="5">
    <source>
        <dbReference type="ARBA" id="ARBA00022833"/>
    </source>
</evidence>
<gene>
    <name evidence="11" type="ORF">H6P81_018457</name>
</gene>
<comment type="caution">
    <text evidence="11">The sequence shown here is derived from an EMBL/GenBank/DDBJ whole genome shotgun (WGS) entry which is preliminary data.</text>
</comment>
<evidence type="ECO:0000256" key="9">
    <source>
        <dbReference type="SAM" id="Phobius"/>
    </source>
</evidence>
<dbReference type="SUPFAM" id="SSF57850">
    <property type="entry name" value="RING/U-box"/>
    <property type="match status" value="1"/>
</dbReference>
<dbReference type="InterPro" id="IPR053238">
    <property type="entry name" value="RING-H2_zinc_finger"/>
</dbReference>
<keyword evidence="9" id="KW-0472">Membrane</keyword>
<dbReference type="PANTHER" id="PTHR14155:SF627">
    <property type="entry name" value="OS06G0192800 PROTEIN"/>
    <property type="match status" value="1"/>
</dbReference>
<keyword evidence="9" id="KW-1133">Transmembrane helix</keyword>
<protein>
    <recommendedName>
        <fullName evidence="2">RING-type E3 ubiquitin transferase</fullName>
        <ecNumber evidence="2">2.3.2.27</ecNumber>
    </recommendedName>
</protein>
<feature type="domain" description="RING-type" evidence="10">
    <location>
        <begin position="113"/>
        <end position="156"/>
    </location>
</feature>
<evidence type="ECO:0000256" key="4">
    <source>
        <dbReference type="ARBA" id="ARBA00022771"/>
    </source>
</evidence>
<comment type="catalytic activity">
    <reaction evidence="1">
        <text>S-ubiquitinyl-[E2 ubiquitin-conjugating enzyme]-L-cysteine + [acceptor protein]-L-lysine = [E2 ubiquitin-conjugating enzyme]-L-cysteine + N(6)-ubiquitinyl-[acceptor protein]-L-lysine.</text>
        <dbReference type="EC" id="2.3.2.27"/>
    </reaction>
</comment>
<dbReference type="InterPro" id="IPR001841">
    <property type="entry name" value="Znf_RING"/>
</dbReference>
<evidence type="ECO:0000256" key="7">
    <source>
        <dbReference type="PROSITE-ProRule" id="PRU00175"/>
    </source>
</evidence>
<feature type="compositionally biased region" description="Basic and acidic residues" evidence="8">
    <location>
        <begin position="1"/>
        <end position="10"/>
    </location>
</feature>
<comment type="similarity">
    <text evidence="6">Belongs to the RING-type zinc finger family. ATL subfamily.</text>
</comment>
<keyword evidence="9" id="KW-0812">Transmembrane</keyword>
<proteinExistence type="inferred from homology"/>
<sequence>MRLMLEERNRPPSPAPPGTRKTKSTPDRAFNVAASVVLAAAVVYLVSSALRKCYLRLRRRGAAEASPSTAARRCDDDDAARDAEPGTESLSDIPVLVVRSTGAPMSPYECECCPVCLGRFEVGEEYRQLPRCKHVFHRECIDRWLPNHSASCPVCRDRMAEEEPTVESRVQPGVLMLGGLFAPINLL</sequence>
<feature type="compositionally biased region" description="Basic and acidic residues" evidence="8">
    <location>
        <begin position="72"/>
        <end position="84"/>
    </location>
</feature>
<evidence type="ECO:0000256" key="2">
    <source>
        <dbReference type="ARBA" id="ARBA00012483"/>
    </source>
</evidence>
<name>A0AAV7E202_ARIFI</name>
<feature type="transmembrane region" description="Helical" evidence="9">
    <location>
        <begin position="29"/>
        <end position="50"/>
    </location>
</feature>
<keyword evidence="5" id="KW-0862">Zinc</keyword>
<dbReference type="GO" id="GO:0008270">
    <property type="term" value="F:zinc ion binding"/>
    <property type="evidence" value="ECO:0007669"/>
    <property type="project" value="UniProtKB-KW"/>
</dbReference>
<dbReference type="AlphaFoldDB" id="A0AAV7E202"/>
<dbReference type="CDD" id="cd16461">
    <property type="entry name" value="RING-H2_EL5-like"/>
    <property type="match status" value="1"/>
</dbReference>
<dbReference type="PANTHER" id="PTHR14155">
    <property type="entry name" value="RING FINGER DOMAIN-CONTAINING"/>
    <property type="match status" value="1"/>
</dbReference>
<dbReference type="EMBL" id="JAINDJ010000007">
    <property type="protein sequence ID" value="KAG9442603.1"/>
    <property type="molecule type" value="Genomic_DNA"/>
</dbReference>
<dbReference type="InterPro" id="IPR013083">
    <property type="entry name" value="Znf_RING/FYVE/PHD"/>
</dbReference>
<accession>A0AAV7E202</accession>
<evidence type="ECO:0000259" key="10">
    <source>
        <dbReference type="PROSITE" id="PS50089"/>
    </source>
</evidence>
<feature type="region of interest" description="Disordered" evidence="8">
    <location>
        <begin position="1"/>
        <end position="26"/>
    </location>
</feature>
<evidence type="ECO:0000256" key="6">
    <source>
        <dbReference type="ARBA" id="ARBA00024209"/>
    </source>
</evidence>
<keyword evidence="12" id="KW-1185">Reference proteome</keyword>
<dbReference type="Pfam" id="PF13639">
    <property type="entry name" value="zf-RING_2"/>
    <property type="match status" value="1"/>
</dbReference>
<evidence type="ECO:0000256" key="1">
    <source>
        <dbReference type="ARBA" id="ARBA00000900"/>
    </source>
</evidence>
<dbReference type="Gene3D" id="3.30.40.10">
    <property type="entry name" value="Zinc/RING finger domain, C3HC4 (zinc finger)"/>
    <property type="match status" value="1"/>
</dbReference>
<dbReference type="SMART" id="SM00184">
    <property type="entry name" value="RING"/>
    <property type="match status" value="1"/>
</dbReference>
<reference evidence="11 12" key="1">
    <citation type="submission" date="2021-07" db="EMBL/GenBank/DDBJ databases">
        <title>The Aristolochia fimbriata genome: insights into angiosperm evolution, floral development and chemical biosynthesis.</title>
        <authorList>
            <person name="Jiao Y."/>
        </authorList>
    </citation>
    <scope>NUCLEOTIDE SEQUENCE [LARGE SCALE GENOMIC DNA]</scope>
    <source>
        <strain evidence="11">IBCAS-2021</strain>
        <tissue evidence="11">Leaf</tissue>
    </source>
</reference>
<evidence type="ECO:0000313" key="11">
    <source>
        <dbReference type="EMBL" id="KAG9442603.1"/>
    </source>
</evidence>
<dbReference type="GO" id="GO:0061630">
    <property type="term" value="F:ubiquitin protein ligase activity"/>
    <property type="evidence" value="ECO:0007669"/>
    <property type="project" value="UniProtKB-EC"/>
</dbReference>
<feature type="region of interest" description="Disordered" evidence="8">
    <location>
        <begin position="66"/>
        <end position="87"/>
    </location>
</feature>
<evidence type="ECO:0000313" key="12">
    <source>
        <dbReference type="Proteomes" id="UP000825729"/>
    </source>
</evidence>